<dbReference type="PIRSF" id="PIRSF000521">
    <property type="entry name" value="Transaminase_4ab_Lys_Orn"/>
    <property type="match status" value="1"/>
</dbReference>
<dbReference type="GO" id="GO:0008483">
    <property type="term" value="F:transaminase activity"/>
    <property type="evidence" value="ECO:0007669"/>
    <property type="project" value="UniProtKB-KW"/>
</dbReference>
<dbReference type="Proteomes" id="UP000559404">
    <property type="component" value="Unassembled WGS sequence"/>
</dbReference>
<accession>A0A838XRC6</accession>
<dbReference type="GO" id="GO:0005829">
    <property type="term" value="C:cytosol"/>
    <property type="evidence" value="ECO:0007669"/>
    <property type="project" value="TreeGrafter"/>
</dbReference>
<dbReference type="CDD" id="cd00610">
    <property type="entry name" value="OAT_like"/>
    <property type="match status" value="1"/>
</dbReference>
<evidence type="ECO:0000256" key="2">
    <source>
        <dbReference type="ARBA" id="ARBA00008954"/>
    </source>
</evidence>
<dbReference type="Gene3D" id="3.40.640.10">
    <property type="entry name" value="Type I PLP-dependent aspartate aminotransferase-like (Major domain)"/>
    <property type="match status" value="1"/>
</dbReference>
<dbReference type="InterPro" id="IPR005814">
    <property type="entry name" value="Aminotrans_3"/>
</dbReference>
<keyword evidence="3 7" id="KW-0032">Aminotransferase</keyword>
<keyword evidence="5 6" id="KW-0663">Pyridoxal phosphate</keyword>
<dbReference type="PANTHER" id="PTHR43094">
    <property type="entry name" value="AMINOTRANSFERASE"/>
    <property type="match status" value="1"/>
</dbReference>
<reference evidence="7 8" key="2">
    <citation type="submission" date="2020-08" db="EMBL/GenBank/DDBJ databases">
        <title>Stappia taiwanensis sp. nov., isolated from a coastal thermal spring.</title>
        <authorList>
            <person name="Kampfer P."/>
        </authorList>
    </citation>
    <scope>NUCLEOTIDE SEQUENCE [LARGE SCALE GENOMIC DNA]</scope>
    <source>
        <strain evidence="7 8">DSM 23284</strain>
    </source>
</reference>
<dbReference type="InterPro" id="IPR015424">
    <property type="entry name" value="PyrdxlP-dep_Trfase"/>
</dbReference>
<gene>
    <name evidence="7" type="ORF">H1W37_19295</name>
</gene>
<dbReference type="EMBL" id="JACEON010000025">
    <property type="protein sequence ID" value="MBA4613809.1"/>
    <property type="molecule type" value="Genomic_DNA"/>
</dbReference>
<dbReference type="AlphaFoldDB" id="A0A838XRC6"/>
<evidence type="ECO:0000313" key="7">
    <source>
        <dbReference type="EMBL" id="MBA4613809.1"/>
    </source>
</evidence>
<keyword evidence="4 7" id="KW-0808">Transferase</keyword>
<dbReference type="PANTHER" id="PTHR43094:SF1">
    <property type="entry name" value="AMINOTRANSFERASE CLASS-III"/>
    <property type="match status" value="1"/>
</dbReference>
<dbReference type="GO" id="GO:0030170">
    <property type="term" value="F:pyridoxal phosphate binding"/>
    <property type="evidence" value="ECO:0007669"/>
    <property type="project" value="InterPro"/>
</dbReference>
<dbReference type="Pfam" id="PF00202">
    <property type="entry name" value="Aminotran_3"/>
    <property type="match status" value="1"/>
</dbReference>
<name>A0A838XRC6_9HYPH</name>
<evidence type="ECO:0000256" key="6">
    <source>
        <dbReference type="RuleBase" id="RU003560"/>
    </source>
</evidence>
<dbReference type="RefSeq" id="WP_181762006.1">
    <property type="nucleotide sequence ID" value="NZ_BMCR01000003.1"/>
</dbReference>
<evidence type="ECO:0000256" key="5">
    <source>
        <dbReference type="ARBA" id="ARBA00022898"/>
    </source>
</evidence>
<evidence type="ECO:0000256" key="1">
    <source>
        <dbReference type="ARBA" id="ARBA00001933"/>
    </source>
</evidence>
<protein>
    <submittedName>
        <fullName evidence="7">Aspartate aminotransferase family protein</fullName>
    </submittedName>
</protein>
<proteinExistence type="inferred from homology"/>
<dbReference type="InterPro" id="IPR049704">
    <property type="entry name" value="Aminotrans_3_PPA_site"/>
</dbReference>
<dbReference type="InterPro" id="IPR015422">
    <property type="entry name" value="PyrdxlP-dep_Trfase_small"/>
</dbReference>
<sequence length="465" mass="50837">MTGASNRYPTRDLQARDAAHHIHPFTDTGALNREGPRIITSADGAWLTDSDGKRYLDGMAGLWCCQVGHGRQEIADAVHRQMCELEYYNTFFKTSHPPAVALAEKLAELTPPQFNRVFFTSSGSEANDTVFRMVRAYWDKMGQPEKKTIIGRWNGYHGSTLAGTSLGGMKGMHEQGDLPVPGVHHIAQPYWFGEGGDMSEEEFGLWAARELERAIDEIGEDKVAAFIAEPIQGAGGVIIPPQSYWPEVSRICKERGILLVVDEVICGFGRLGTWFGSDYYGLEPDLMPIAKGLSSGYLPIGGVMVSDRVASVFIDQAGDFHHGFTYSGHPACCAAALANLEIMQREKLVERVADDIGPYLQAKWTGLADHPLVGEARMVGLVGALELVPAKGDRSRAFEPAGDVGTLCRDLSFDNGLVMRAVRDSMIISPPLVLTHEEADLLVERTAKTLDDTYAVLKRDGRLAA</sequence>
<dbReference type="NCBIfam" id="NF005682">
    <property type="entry name" value="PRK07480.1"/>
    <property type="match status" value="1"/>
</dbReference>
<dbReference type="InterPro" id="IPR015421">
    <property type="entry name" value="PyrdxlP-dep_Trfase_major"/>
</dbReference>
<comment type="caution">
    <text evidence="7">The sequence shown here is derived from an EMBL/GenBank/DDBJ whole genome shotgun (WGS) entry which is preliminary data.</text>
</comment>
<comment type="cofactor">
    <cofactor evidence="1">
        <name>pyridoxal 5'-phosphate</name>
        <dbReference type="ChEBI" id="CHEBI:597326"/>
    </cofactor>
</comment>
<comment type="similarity">
    <text evidence="2 6">Belongs to the class-III pyridoxal-phosphate-dependent aminotransferase family.</text>
</comment>
<reference evidence="7 8" key="1">
    <citation type="submission" date="2020-07" db="EMBL/GenBank/DDBJ databases">
        <authorList>
            <person name="Li M."/>
        </authorList>
    </citation>
    <scope>NUCLEOTIDE SEQUENCE [LARGE SCALE GENOMIC DNA]</scope>
    <source>
        <strain evidence="7 8">DSM 23284</strain>
    </source>
</reference>
<dbReference type="PROSITE" id="PS00600">
    <property type="entry name" value="AA_TRANSFER_CLASS_3"/>
    <property type="match status" value="1"/>
</dbReference>
<evidence type="ECO:0000256" key="3">
    <source>
        <dbReference type="ARBA" id="ARBA00022576"/>
    </source>
</evidence>
<keyword evidence="8" id="KW-1185">Reference proteome</keyword>
<dbReference type="Gene3D" id="3.90.1150.10">
    <property type="entry name" value="Aspartate Aminotransferase, domain 1"/>
    <property type="match status" value="1"/>
</dbReference>
<dbReference type="SUPFAM" id="SSF53383">
    <property type="entry name" value="PLP-dependent transferases"/>
    <property type="match status" value="1"/>
</dbReference>
<evidence type="ECO:0000313" key="8">
    <source>
        <dbReference type="Proteomes" id="UP000559404"/>
    </source>
</evidence>
<dbReference type="FunFam" id="3.40.640.10:FF:000014">
    <property type="entry name" value="Adenosylmethionine-8-amino-7-oxononanoate aminotransferase, probable"/>
    <property type="match status" value="1"/>
</dbReference>
<evidence type="ECO:0000256" key="4">
    <source>
        <dbReference type="ARBA" id="ARBA00022679"/>
    </source>
</evidence>
<organism evidence="7 8">
    <name type="scientific">Stappia taiwanensis</name>
    <dbReference type="NCBI Taxonomy" id="992267"/>
    <lineage>
        <taxon>Bacteria</taxon>
        <taxon>Pseudomonadati</taxon>
        <taxon>Pseudomonadota</taxon>
        <taxon>Alphaproteobacteria</taxon>
        <taxon>Hyphomicrobiales</taxon>
        <taxon>Stappiaceae</taxon>
        <taxon>Stappia</taxon>
    </lineage>
</organism>